<name>A0A5N6E6X4_9EURO</name>
<organism evidence="1 2">
    <name type="scientific">Aspergillus novoparasiticus</name>
    <dbReference type="NCBI Taxonomy" id="986946"/>
    <lineage>
        <taxon>Eukaryota</taxon>
        <taxon>Fungi</taxon>
        <taxon>Dikarya</taxon>
        <taxon>Ascomycota</taxon>
        <taxon>Pezizomycotina</taxon>
        <taxon>Eurotiomycetes</taxon>
        <taxon>Eurotiomycetidae</taxon>
        <taxon>Eurotiales</taxon>
        <taxon>Aspergillaceae</taxon>
        <taxon>Aspergillus</taxon>
        <taxon>Aspergillus subgen. Circumdati</taxon>
    </lineage>
</organism>
<evidence type="ECO:0000313" key="1">
    <source>
        <dbReference type="EMBL" id="KAB8213118.1"/>
    </source>
</evidence>
<accession>A0A5N6E6X4</accession>
<dbReference type="Proteomes" id="UP000326799">
    <property type="component" value="Unassembled WGS sequence"/>
</dbReference>
<gene>
    <name evidence="1" type="ORF">BDV33DRAFT_185426</name>
</gene>
<dbReference type="EMBL" id="ML733698">
    <property type="protein sequence ID" value="KAB8213118.1"/>
    <property type="molecule type" value="Genomic_DNA"/>
</dbReference>
<keyword evidence="2" id="KW-1185">Reference proteome</keyword>
<reference evidence="1 2" key="1">
    <citation type="submission" date="2019-04" db="EMBL/GenBank/DDBJ databases">
        <title>Fungal friends and foes A comparative genomics study of 23 Aspergillus species from section Flavi.</title>
        <authorList>
            <consortium name="DOE Joint Genome Institute"/>
            <person name="Kjaerbolling I."/>
            <person name="Vesth T.C."/>
            <person name="Frisvad J.C."/>
            <person name="Nybo J.L."/>
            <person name="Theobald S."/>
            <person name="Kildgaard S."/>
            <person name="Petersen T.I."/>
            <person name="Kuo A."/>
            <person name="Sato A."/>
            <person name="Lyhne E.K."/>
            <person name="Kogle M.E."/>
            <person name="Wiebenga A."/>
            <person name="Kun R.S."/>
            <person name="Lubbers R.J."/>
            <person name="Makela M.R."/>
            <person name="Barry K."/>
            <person name="Chovatia M."/>
            <person name="Clum A."/>
            <person name="Daum C."/>
            <person name="Haridas S."/>
            <person name="He G."/>
            <person name="LaButti K."/>
            <person name="Lipzen A."/>
            <person name="Mondo S."/>
            <person name="Pangilinan J."/>
            <person name="Riley R."/>
            <person name="Salamov A."/>
            <person name="Simmons B.A."/>
            <person name="Magnuson J.K."/>
            <person name="Henrissat B."/>
            <person name="Mortensen U.H."/>
            <person name="Larsen T.O."/>
            <person name="De vries R.P."/>
            <person name="Grigoriev I.V."/>
            <person name="Machida M."/>
            <person name="Baker S.E."/>
            <person name="Andersen M.R."/>
        </authorList>
    </citation>
    <scope>NUCLEOTIDE SEQUENCE [LARGE SCALE GENOMIC DNA]</scope>
    <source>
        <strain evidence="1 2">CBS 126849</strain>
    </source>
</reference>
<evidence type="ECO:0000313" key="2">
    <source>
        <dbReference type="Proteomes" id="UP000326799"/>
    </source>
</evidence>
<protein>
    <submittedName>
        <fullName evidence="1">Uncharacterized protein</fullName>
    </submittedName>
</protein>
<sequence length="62" mass="6724">MFTSPPEVLGFPQRAFPRIPAQTETGTEIRESSAGKATALPAMHTAMTPIVKTFISAYSTPW</sequence>
<proteinExistence type="predicted"/>
<dbReference type="AlphaFoldDB" id="A0A5N6E6X4"/>